<feature type="domain" description="YgjP-like metallopeptidase" evidence="1">
    <location>
        <begin position="12"/>
        <end position="221"/>
    </location>
</feature>
<dbReference type="eggNOG" id="COG1451">
    <property type="taxonomic scope" value="Bacteria"/>
</dbReference>
<dbReference type="AlphaFoldDB" id="A6DJM4"/>
<dbReference type="InterPro" id="IPR053136">
    <property type="entry name" value="UTP_pyrophosphatase-like"/>
</dbReference>
<dbReference type="Gene3D" id="3.30.2010.10">
    <property type="entry name" value="Metalloproteases ('zincins'), catalytic domain"/>
    <property type="match status" value="1"/>
</dbReference>
<dbReference type="InterPro" id="IPR002725">
    <property type="entry name" value="YgjP-like_metallopeptidase"/>
</dbReference>
<name>A6DJM4_9BACT</name>
<dbReference type="Pfam" id="PF01863">
    <property type="entry name" value="YgjP-like"/>
    <property type="match status" value="1"/>
</dbReference>
<dbReference type="STRING" id="313628.LNTAR_12116"/>
<dbReference type="PANTHER" id="PTHR30399">
    <property type="entry name" value="UNCHARACTERIZED PROTEIN YGJP"/>
    <property type="match status" value="1"/>
</dbReference>
<dbReference type="PANTHER" id="PTHR30399:SF1">
    <property type="entry name" value="UTP PYROPHOSPHATASE"/>
    <property type="match status" value="1"/>
</dbReference>
<organism evidence="2 3">
    <name type="scientific">Lentisphaera araneosa HTCC2155</name>
    <dbReference type="NCBI Taxonomy" id="313628"/>
    <lineage>
        <taxon>Bacteria</taxon>
        <taxon>Pseudomonadati</taxon>
        <taxon>Lentisphaerota</taxon>
        <taxon>Lentisphaeria</taxon>
        <taxon>Lentisphaerales</taxon>
        <taxon>Lentisphaeraceae</taxon>
        <taxon>Lentisphaera</taxon>
    </lineage>
</organism>
<reference evidence="2 3" key="1">
    <citation type="journal article" date="2010" name="J. Bacteriol.">
        <title>Genome sequence of Lentisphaera araneosa HTCC2155T, the type species of the order Lentisphaerales in the phylum Lentisphaerae.</title>
        <authorList>
            <person name="Thrash J.C."/>
            <person name="Cho J.C."/>
            <person name="Vergin K.L."/>
            <person name="Morris R.M."/>
            <person name="Giovannoni S.J."/>
        </authorList>
    </citation>
    <scope>NUCLEOTIDE SEQUENCE [LARGE SCALE GENOMIC DNA]</scope>
    <source>
        <strain evidence="2 3">HTCC2155</strain>
    </source>
</reference>
<dbReference type="OrthoDB" id="9811177at2"/>
<sequence>MQYTILKKPNRKTAKVIVAPDNSVSILAPDNLSDDEIDKIIQKKRLWILKKKALNNEVRKPAKSKEYVSGESFTYLGRNYRLKVLEGDYKPTSYESARLCVSVPKEANNAHKEEFIRESIINWYREHALTKFKQRAKKYSTLLNVKPKQIKLGNFKSQWGSCHQDKTVVFNWKVIMAPISIVDYVVAHELCHLIHHDHSKDFWRLLSKIMPDYAERKDWLRINGAYLEL</sequence>
<keyword evidence="3" id="KW-1185">Reference proteome</keyword>
<accession>A6DJM4</accession>
<dbReference type="CDD" id="cd07344">
    <property type="entry name" value="M48_yhfN_like"/>
    <property type="match status" value="1"/>
</dbReference>
<evidence type="ECO:0000313" key="2">
    <source>
        <dbReference type="EMBL" id="EDM28098.1"/>
    </source>
</evidence>
<dbReference type="RefSeq" id="WP_007278092.1">
    <property type="nucleotide sequence ID" value="NZ_ABCK01000006.1"/>
</dbReference>
<dbReference type="Proteomes" id="UP000004947">
    <property type="component" value="Unassembled WGS sequence"/>
</dbReference>
<protein>
    <recommendedName>
        <fullName evidence="1">YgjP-like metallopeptidase domain-containing protein</fullName>
    </recommendedName>
</protein>
<proteinExistence type="predicted"/>
<evidence type="ECO:0000259" key="1">
    <source>
        <dbReference type="Pfam" id="PF01863"/>
    </source>
</evidence>
<dbReference type="EMBL" id="ABCK01000006">
    <property type="protein sequence ID" value="EDM28098.1"/>
    <property type="molecule type" value="Genomic_DNA"/>
</dbReference>
<gene>
    <name evidence="2" type="ORF">LNTAR_12116</name>
</gene>
<comment type="caution">
    <text evidence="2">The sequence shown here is derived from an EMBL/GenBank/DDBJ whole genome shotgun (WGS) entry which is preliminary data.</text>
</comment>
<evidence type="ECO:0000313" key="3">
    <source>
        <dbReference type="Proteomes" id="UP000004947"/>
    </source>
</evidence>